<reference evidence="1" key="1">
    <citation type="submission" date="2020-05" db="EMBL/GenBank/DDBJ databases">
        <authorList>
            <person name="Chiriac C."/>
            <person name="Salcher M."/>
            <person name="Ghai R."/>
            <person name="Kavagutti S V."/>
        </authorList>
    </citation>
    <scope>NUCLEOTIDE SEQUENCE</scope>
</reference>
<name>A0A6J6J640_9ZZZZ</name>
<sequence length="114" mass="12592">MVFVSSLLASGIDPFAIRWALMSDHYKSERMWNNELLDQAAIEVEQLNNVMKSQTVAPTDQLAISIIEFLSDDLDTSSVVKAINKWVNASLNGETGGDYQQISAVLKNLLGFSI</sequence>
<protein>
    <submittedName>
        <fullName evidence="1">Unannotated protein</fullName>
    </submittedName>
</protein>
<dbReference type="EMBL" id="CAEZVP010000051">
    <property type="protein sequence ID" value="CAB4631569.1"/>
    <property type="molecule type" value="Genomic_DNA"/>
</dbReference>
<dbReference type="AlphaFoldDB" id="A0A6J6J640"/>
<proteinExistence type="predicted"/>
<evidence type="ECO:0000313" key="1">
    <source>
        <dbReference type="EMBL" id="CAB4631569.1"/>
    </source>
</evidence>
<accession>A0A6J6J640</accession>
<organism evidence="1">
    <name type="scientific">freshwater metagenome</name>
    <dbReference type="NCBI Taxonomy" id="449393"/>
    <lineage>
        <taxon>unclassified sequences</taxon>
        <taxon>metagenomes</taxon>
        <taxon>ecological metagenomes</taxon>
    </lineage>
</organism>
<dbReference type="Gene3D" id="1.20.120.640">
    <property type="entry name" value="Anticodon-binding domain of a subclass of class I aminoacyl-tRNA synthetases"/>
    <property type="match status" value="1"/>
</dbReference>
<gene>
    <name evidence="1" type="ORF">UFOPK2046_00392</name>
</gene>